<organism evidence="2 3">
    <name type="scientific">Syntrophorhabdus aromaticivorans</name>
    <dbReference type="NCBI Taxonomy" id="328301"/>
    <lineage>
        <taxon>Bacteria</taxon>
        <taxon>Pseudomonadati</taxon>
        <taxon>Thermodesulfobacteriota</taxon>
        <taxon>Syntrophorhabdia</taxon>
        <taxon>Syntrophorhabdales</taxon>
        <taxon>Syntrophorhabdaceae</taxon>
        <taxon>Syntrophorhabdus</taxon>
    </lineage>
</organism>
<dbReference type="AlphaFoldDB" id="A0A971M1R4"/>
<dbReference type="EMBL" id="JAAYEE010000013">
    <property type="protein sequence ID" value="NLW33975.1"/>
    <property type="molecule type" value="Genomic_DNA"/>
</dbReference>
<reference evidence="2" key="1">
    <citation type="journal article" date="2020" name="Biotechnol. Biofuels">
        <title>New insights from the biogas microbiome by comprehensive genome-resolved metagenomics of nearly 1600 species originating from multiple anaerobic digesters.</title>
        <authorList>
            <person name="Campanaro S."/>
            <person name="Treu L."/>
            <person name="Rodriguez-R L.M."/>
            <person name="Kovalovszki A."/>
            <person name="Ziels R.M."/>
            <person name="Maus I."/>
            <person name="Zhu X."/>
            <person name="Kougias P.G."/>
            <person name="Basile A."/>
            <person name="Luo G."/>
            <person name="Schluter A."/>
            <person name="Konstantinidis K.T."/>
            <person name="Angelidaki I."/>
        </authorList>
    </citation>
    <scope>NUCLEOTIDE SEQUENCE</scope>
    <source>
        <strain evidence="2">AS06rmzACSIP_7</strain>
    </source>
</reference>
<feature type="compositionally biased region" description="Basic and acidic residues" evidence="1">
    <location>
        <begin position="195"/>
        <end position="205"/>
    </location>
</feature>
<feature type="region of interest" description="Disordered" evidence="1">
    <location>
        <begin position="181"/>
        <end position="205"/>
    </location>
</feature>
<evidence type="ECO:0000313" key="2">
    <source>
        <dbReference type="EMBL" id="NLW33975.1"/>
    </source>
</evidence>
<sequence length="205" mass="23482">MEAWTISERLRLNVILTVIAAFDFSLSQAQLNHILADCDYRNPDDKNIEPKGFWRVDKDKDPELRHTVLTLVAFHDLEEKIHACGGDQKKGIEAFLNQNDGEGWLLPATLRLADYGLGHDERAKHLQPVASCLGPRFYDWQLTQTPEESWRECRLHARNLLGEVGYQQLLKDIESGNHDEISQKKISEPSARYGNSKDKQGNLFE</sequence>
<protein>
    <submittedName>
        <fullName evidence="2">Uncharacterized protein</fullName>
    </submittedName>
</protein>
<dbReference type="Proteomes" id="UP000777265">
    <property type="component" value="Unassembled WGS sequence"/>
</dbReference>
<evidence type="ECO:0000256" key="1">
    <source>
        <dbReference type="SAM" id="MobiDB-lite"/>
    </source>
</evidence>
<proteinExistence type="predicted"/>
<gene>
    <name evidence="2" type="ORF">GXY80_00635</name>
</gene>
<comment type="caution">
    <text evidence="2">The sequence shown here is derived from an EMBL/GenBank/DDBJ whole genome shotgun (WGS) entry which is preliminary data.</text>
</comment>
<name>A0A971M1R4_9BACT</name>
<reference evidence="2" key="2">
    <citation type="submission" date="2020-01" db="EMBL/GenBank/DDBJ databases">
        <authorList>
            <person name="Campanaro S."/>
        </authorList>
    </citation>
    <scope>NUCLEOTIDE SEQUENCE</scope>
    <source>
        <strain evidence="2">AS06rmzACSIP_7</strain>
    </source>
</reference>
<accession>A0A971M1R4</accession>
<evidence type="ECO:0000313" key="3">
    <source>
        <dbReference type="Proteomes" id="UP000777265"/>
    </source>
</evidence>